<evidence type="ECO:0008006" key="4">
    <source>
        <dbReference type="Google" id="ProtNLM"/>
    </source>
</evidence>
<proteinExistence type="predicted"/>
<organism evidence="2 3">
    <name type="scientific">Rhodococcus cercidiphylli</name>
    <dbReference type="NCBI Taxonomy" id="489916"/>
    <lineage>
        <taxon>Bacteria</taxon>
        <taxon>Bacillati</taxon>
        <taxon>Actinomycetota</taxon>
        <taxon>Actinomycetes</taxon>
        <taxon>Mycobacteriales</taxon>
        <taxon>Nocardiaceae</taxon>
        <taxon>Rhodococcus</taxon>
    </lineage>
</organism>
<evidence type="ECO:0000313" key="2">
    <source>
        <dbReference type="EMBL" id="MDV6230003.1"/>
    </source>
</evidence>
<name>A0ABU4AUT4_9NOCA</name>
<feature type="transmembrane region" description="Helical" evidence="1">
    <location>
        <begin position="46"/>
        <end position="68"/>
    </location>
</feature>
<dbReference type="RefSeq" id="WP_317547556.1">
    <property type="nucleotide sequence ID" value="NZ_JAWLKE010000002.1"/>
</dbReference>
<dbReference type="Proteomes" id="UP001185899">
    <property type="component" value="Unassembled WGS sequence"/>
</dbReference>
<comment type="caution">
    <text evidence="2">The sequence shown here is derived from an EMBL/GenBank/DDBJ whole genome shotgun (WGS) entry which is preliminary data.</text>
</comment>
<evidence type="ECO:0000313" key="3">
    <source>
        <dbReference type="Proteomes" id="UP001185899"/>
    </source>
</evidence>
<sequence length="103" mass="11765">MLVWLSSIPFPAMLSRVAGVLASASLYIYLTHFQIYLPIRDDHPWSAFALSILVGILYWKAVEFVLSLRSRIMPRSRAVRSDIVAPSDLSDSRPREDNLPPWH</sequence>
<keyword evidence="1" id="KW-1133">Transmembrane helix</keyword>
<accession>A0ABU4AUT4</accession>
<evidence type="ECO:0000256" key="1">
    <source>
        <dbReference type="SAM" id="Phobius"/>
    </source>
</evidence>
<keyword evidence="3" id="KW-1185">Reference proteome</keyword>
<protein>
    <recommendedName>
        <fullName evidence="4">Acyltransferase</fullName>
    </recommendedName>
</protein>
<gene>
    <name evidence="2" type="ORF">R3P95_05535</name>
</gene>
<reference evidence="2 3" key="1">
    <citation type="submission" date="2023-10" db="EMBL/GenBank/DDBJ databases">
        <title>Development of a sustainable strategy for remediation of hydrocarbon-contaminated territories based on the waste exchange concept.</title>
        <authorList>
            <person name="Krivoruchko A."/>
        </authorList>
    </citation>
    <scope>NUCLEOTIDE SEQUENCE [LARGE SCALE GENOMIC DNA]</scope>
    <source>
        <strain evidence="2 3">IEGM 1322</strain>
    </source>
</reference>
<keyword evidence="1" id="KW-0472">Membrane</keyword>
<keyword evidence="1" id="KW-0812">Transmembrane</keyword>
<dbReference type="EMBL" id="JAWLKE010000002">
    <property type="protein sequence ID" value="MDV6230003.1"/>
    <property type="molecule type" value="Genomic_DNA"/>
</dbReference>